<reference evidence="3 4" key="2">
    <citation type="journal article" date="2016" name="Genome Announc.">
        <title>Draft Genome Sequence of the N2-Fixing Cyanobacterium Nostoc piscinale CENA21, Isolated from the Brazilian Amazon Floodplain.</title>
        <authorList>
            <person name="Leao T."/>
            <person name="Guimaraes P.I."/>
            <person name="de Melo A.G."/>
            <person name="Ramos R.T."/>
            <person name="Leao P.N."/>
            <person name="Silva A."/>
            <person name="Fiore M.F."/>
            <person name="Schneider M.P."/>
        </authorList>
    </citation>
    <scope>NUCLEOTIDE SEQUENCE [LARGE SCALE GENOMIC DNA]</scope>
    <source>
        <strain evidence="3 4">CENA21</strain>
    </source>
</reference>
<keyword evidence="2" id="KW-1133">Transmembrane helix</keyword>
<dbReference type="EMBL" id="CP012036">
    <property type="protein sequence ID" value="ALF54759.1"/>
    <property type="molecule type" value="Genomic_DNA"/>
</dbReference>
<evidence type="ECO:0000313" key="4">
    <source>
        <dbReference type="Proteomes" id="UP000062645"/>
    </source>
</evidence>
<gene>
    <name evidence="3" type="ORF">ACX27_21090</name>
</gene>
<name>A0A0M4SZ95_9NOSO</name>
<keyword evidence="2" id="KW-0472">Membrane</keyword>
<organism evidence="3 4">
    <name type="scientific">Nostoc piscinale CENA21</name>
    <dbReference type="NCBI Taxonomy" id="224013"/>
    <lineage>
        <taxon>Bacteria</taxon>
        <taxon>Bacillati</taxon>
        <taxon>Cyanobacteriota</taxon>
        <taxon>Cyanophyceae</taxon>
        <taxon>Nostocales</taxon>
        <taxon>Nostocaceae</taxon>
        <taxon>Nostoc</taxon>
    </lineage>
</organism>
<protein>
    <submittedName>
        <fullName evidence="3">Uncharacterized protein</fullName>
    </submittedName>
</protein>
<evidence type="ECO:0000256" key="2">
    <source>
        <dbReference type="SAM" id="Phobius"/>
    </source>
</evidence>
<reference evidence="4" key="1">
    <citation type="submission" date="2015-07" db="EMBL/GenBank/DDBJ databases">
        <title>Genome Of Nitrogen-Fixing Cyanobacterium Nostoc piscinale CENA21 From Solimoes/Amazon River Floodplain Sediments And Comparative Genomics To Uncover Biosynthetic Natural Products Potential.</title>
        <authorList>
            <person name="Leao T.F."/>
            <person name="Leao P.N."/>
            <person name="Guimaraes P.I."/>
            <person name="de Melo A.G.C."/>
            <person name="Ramos R.T.J."/>
            <person name="Silva A."/>
            <person name="Fiore M.F."/>
            <person name="Schneider M.P.C."/>
        </authorList>
    </citation>
    <scope>NUCLEOTIDE SEQUENCE [LARGE SCALE GENOMIC DNA]</scope>
    <source>
        <strain evidence="4">CENA21</strain>
    </source>
</reference>
<dbReference type="STRING" id="224013.ACX27_21090"/>
<dbReference type="AlphaFoldDB" id="A0A0M4SZ95"/>
<sequence>MRSANVQNTSVKDNQTRTFSTTESVTQSSNHPSWIVGLINNLSISQKIAWGYTVALGAAVIGTVAGFMLGDYYQQQAIIQKQEKWQEIQLIRSLNSVLLELQAHQGKILVFTDLKHWQAERIHVIQNSAELQQIWAELTDYVNQHPNKKNIEFFRKLSKYPHSI</sequence>
<evidence type="ECO:0000313" key="3">
    <source>
        <dbReference type="EMBL" id="ALF54759.1"/>
    </source>
</evidence>
<proteinExistence type="predicted"/>
<keyword evidence="4" id="KW-1185">Reference proteome</keyword>
<keyword evidence="2" id="KW-0812">Transmembrane</keyword>
<evidence type="ECO:0000256" key="1">
    <source>
        <dbReference type="SAM" id="MobiDB-lite"/>
    </source>
</evidence>
<dbReference type="RefSeq" id="WP_062295308.1">
    <property type="nucleotide sequence ID" value="NZ_CP012036.1"/>
</dbReference>
<dbReference type="KEGG" id="npz:ACX27_21090"/>
<feature type="transmembrane region" description="Helical" evidence="2">
    <location>
        <begin position="48"/>
        <end position="69"/>
    </location>
</feature>
<dbReference type="Proteomes" id="UP000062645">
    <property type="component" value="Chromosome"/>
</dbReference>
<dbReference type="PATRIC" id="fig|224013.5.peg.5056"/>
<dbReference type="OrthoDB" id="479493at2"/>
<accession>A0A0M4SZ95</accession>
<feature type="region of interest" description="Disordered" evidence="1">
    <location>
        <begin position="1"/>
        <end position="28"/>
    </location>
</feature>